<keyword evidence="4" id="KW-0411">Iron-sulfur</keyword>
<dbReference type="GO" id="GO:0006284">
    <property type="term" value="P:base-excision repair"/>
    <property type="evidence" value="ECO:0007669"/>
    <property type="project" value="InterPro"/>
</dbReference>
<dbReference type="GO" id="GO:0046872">
    <property type="term" value="F:metal ion binding"/>
    <property type="evidence" value="ECO:0007669"/>
    <property type="project" value="UniProtKB-KW"/>
</dbReference>
<evidence type="ECO:0000259" key="5">
    <source>
        <dbReference type="SMART" id="SM00478"/>
    </source>
</evidence>
<accession>A0A1G2BTF3</accession>
<evidence type="ECO:0000256" key="1">
    <source>
        <dbReference type="ARBA" id="ARBA00022485"/>
    </source>
</evidence>
<keyword evidence="2" id="KW-0479">Metal-binding</keyword>
<name>A0A1G2BTF3_9BACT</name>
<dbReference type="Proteomes" id="UP000177349">
    <property type="component" value="Unassembled WGS sequence"/>
</dbReference>
<dbReference type="GO" id="GO:0051539">
    <property type="term" value="F:4 iron, 4 sulfur cluster binding"/>
    <property type="evidence" value="ECO:0007669"/>
    <property type="project" value="UniProtKB-KW"/>
</dbReference>
<dbReference type="GO" id="GO:0003824">
    <property type="term" value="F:catalytic activity"/>
    <property type="evidence" value="ECO:0007669"/>
    <property type="project" value="InterPro"/>
</dbReference>
<dbReference type="InterPro" id="IPR023170">
    <property type="entry name" value="HhH_base_excis_C"/>
</dbReference>
<comment type="caution">
    <text evidence="6">The sequence shown here is derived from an EMBL/GenBank/DDBJ whole genome shotgun (WGS) entry which is preliminary data.</text>
</comment>
<evidence type="ECO:0000256" key="2">
    <source>
        <dbReference type="ARBA" id="ARBA00022723"/>
    </source>
</evidence>
<dbReference type="Gene3D" id="1.10.1670.10">
    <property type="entry name" value="Helix-hairpin-Helix base-excision DNA repair enzymes (C-terminal)"/>
    <property type="match status" value="1"/>
</dbReference>
<proteinExistence type="predicted"/>
<organism evidence="6 7">
    <name type="scientific">Candidatus Komeilibacteria bacterium RIFCSPLOWO2_01_FULL_53_11</name>
    <dbReference type="NCBI Taxonomy" id="1798552"/>
    <lineage>
        <taxon>Bacteria</taxon>
        <taxon>Candidatus Komeiliibacteriota</taxon>
    </lineage>
</organism>
<evidence type="ECO:0000256" key="4">
    <source>
        <dbReference type="ARBA" id="ARBA00023014"/>
    </source>
</evidence>
<dbReference type="AlphaFoldDB" id="A0A1G2BTF3"/>
<keyword evidence="1" id="KW-0004">4Fe-4S</keyword>
<dbReference type="CDD" id="cd00056">
    <property type="entry name" value="ENDO3c"/>
    <property type="match status" value="1"/>
</dbReference>
<evidence type="ECO:0000313" key="7">
    <source>
        <dbReference type="Proteomes" id="UP000177349"/>
    </source>
</evidence>
<evidence type="ECO:0000313" key="6">
    <source>
        <dbReference type="EMBL" id="OGY92298.1"/>
    </source>
</evidence>
<sequence>MMKTDRIKALYDDLQSRHGRPRDQWRLWCKRPKTMRDREQIAIEAILTQHTNWRNVETAVASLRRARALSFDGLARFARRPETLWSLIRSAGFYRGKTRSLLSLARFVRTAGGMRNLLQQDSMQLRSALLRLPGIGFETADSILLYACDKPSFVIDEYTRRLVRSQRIASDFSYEYLRHLFEKSLRKDYRVYQDFHARIVIDGKQR</sequence>
<dbReference type="SMART" id="SM00478">
    <property type="entry name" value="ENDO3c"/>
    <property type="match status" value="1"/>
</dbReference>
<dbReference type="Pfam" id="PF00730">
    <property type="entry name" value="HhH-GPD"/>
    <property type="match status" value="1"/>
</dbReference>
<dbReference type="Gene3D" id="1.10.340.30">
    <property type="entry name" value="Hypothetical protein, domain 2"/>
    <property type="match status" value="1"/>
</dbReference>
<gene>
    <name evidence="6" type="ORF">A3B31_00125</name>
</gene>
<dbReference type="PANTHER" id="PTHR10359:SF19">
    <property type="entry name" value="DNA REPAIR GLYCOSYLASE MJ1434-RELATED"/>
    <property type="match status" value="1"/>
</dbReference>
<dbReference type="SUPFAM" id="SSF48150">
    <property type="entry name" value="DNA-glycosylase"/>
    <property type="match status" value="1"/>
</dbReference>
<dbReference type="InterPro" id="IPR011257">
    <property type="entry name" value="DNA_glycosylase"/>
</dbReference>
<feature type="domain" description="HhH-GPD" evidence="5">
    <location>
        <begin position="47"/>
        <end position="205"/>
    </location>
</feature>
<dbReference type="PANTHER" id="PTHR10359">
    <property type="entry name" value="A/G-SPECIFIC ADENINE GLYCOSYLASE/ENDONUCLEASE III"/>
    <property type="match status" value="1"/>
</dbReference>
<dbReference type="PIRSF" id="PIRSF001435">
    <property type="entry name" value="Nth"/>
    <property type="match status" value="1"/>
</dbReference>
<dbReference type="EMBL" id="MHKN01000020">
    <property type="protein sequence ID" value="OGY92298.1"/>
    <property type="molecule type" value="Genomic_DNA"/>
</dbReference>
<keyword evidence="3" id="KW-0408">Iron</keyword>
<protein>
    <recommendedName>
        <fullName evidence="5">HhH-GPD domain-containing protein</fullName>
    </recommendedName>
</protein>
<dbReference type="InterPro" id="IPR003265">
    <property type="entry name" value="HhH-GPD_domain"/>
</dbReference>
<reference evidence="6 7" key="1">
    <citation type="journal article" date="2016" name="Nat. Commun.">
        <title>Thousands of microbial genomes shed light on interconnected biogeochemical processes in an aquifer system.</title>
        <authorList>
            <person name="Anantharaman K."/>
            <person name="Brown C.T."/>
            <person name="Hug L.A."/>
            <person name="Sharon I."/>
            <person name="Castelle C.J."/>
            <person name="Probst A.J."/>
            <person name="Thomas B.C."/>
            <person name="Singh A."/>
            <person name="Wilkins M.J."/>
            <person name="Karaoz U."/>
            <person name="Brodie E.L."/>
            <person name="Williams K.H."/>
            <person name="Hubbard S.S."/>
            <person name="Banfield J.F."/>
        </authorList>
    </citation>
    <scope>NUCLEOTIDE SEQUENCE [LARGE SCALE GENOMIC DNA]</scope>
</reference>
<evidence type="ECO:0000256" key="3">
    <source>
        <dbReference type="ARBA" id="ARBA00023004"/>
    </source>
</evidence>